<evidence type="ECO:0000259" key="1">
    <source>
        <dbReference type="Pfam" id="PF01909"/>
    </source>
</evidence>
<dbReference type="EMBL" id="VFOV01000001">
    <property type="protein sequence ID" value="TQL68105.1"/>
    <property type="molecule type" value="Genomic_DNA"/>
</dbReference>
<gene>
    <name evidence="2" type="ORF">FB381_1994</name>
</gene>
<feature type="domain" description="Polymerase nucleotidyl transferase" evidence="1">
    <location>
        <begin position="39"/>
        <end position="68"/>
    </location>
</feature>
<accession>A0A543A680</accession>
<sequence length="256" mass="26568">MPDPREGVTPDGLIVTGARRDRVPSAYEPVLAYVLGRVPPEVSVHVYGSVANGTATVPGSDVDLLTIGLPAADAAALGADASAAFAEVCRGVEIAAVTADDYGGEGDEAYGNRVFLRHYCVRLAGPDVGADLPGFPADARAARGFNGDIARAVDRWRAALGRDPASDLSRRIARKPLLAVAGLVSVHDGTWTTDRSAAASRWGEIEPTLADDLARLETLREHGGTTAEETAALLGEGGVIEQISARFAADIGLWGS</sequence>
<dbReference type="Proteomes" id="UP000320209">
    <property type="component" value="Unassembled WGS sequence"/>
</dbReference>
<name>A0A543A680_9ACTN</name>
<protein>
    <recommendedName>
        <fullName evidence="1">Polymerase nucleotidyl transferase domain-containing protein</fullName>
    </recommendedName>
</protein>
<organism evidence="2 3">
    <name type="scientific">Nocardioides albertanoniae</name>
    <dbReference type="NCBI Taxonomy" id="1175486"/>
    <lineage>
        <taxon>Bacteria</taxon>
        <taxon>Bacillati</taxon>
        <taxon>Actinomycetota</taxon>
        <taxon>Actinomycetes</taxon>
        <taxon>Propionibacteriales</taxon>
        <taxon>Nocardioidaceae</taxon>
        <taxon>Nocardioides</taxon>
    </lineage>
</organism>
<keyword evidence="3" id="KW-1185">Reference proteome</keyword>
<evidence type="ECO:0000313" key="2">
    <source>
        <dbReference type="EMBL" id="TQL68105.1"/>
    </source>
</evidence>
<evidence type="ECO:0000313" key="3">
    <source>
        <dbReference type="Proteomes" id="UP000320209"/>
    </source>
</evidence>
<dbReference type="InterPro" id="IPR043519">
    <property type="entry name" value="NT_sf"/>
</dbReference>
<reference evidence="2 3" key="1">
    <citation type="submission" date="2019-06" db="EMBL/GenBank/DDBJ databases">
        <title>Sequencing the genomes of 1000 actinobacteria strains.</title>
        <authorList>
            <person name="Klenk H.-P."/>
        </authorList>
    </citation>
    <scope>NUCLEOTIDE SEQUENCE [LARGE SCALE GENOMIC DNA]</scope>
    <source>
        <strain evidence="2 3">DSM 25218</strain>
    </source>
</reference>
<dbReference type="GO" id="GO:0016779">
    <property type="term" value="F:nucleotidyltransferase activity"/>
    <property type="evidence" value="ECO:0007669"/>
    <property type="project" value="InterPro"/>
</dbReference>
<dbReference type="InterPro" id="IPR002934">
    <property type="entry name" value="Polymerase_NTP_transf_dom"/>
</dbReference>
<proteinExistence type="predicted"/>
<dbReference type="RefSeq" id="WP_141780136.1">
    <property type="nucleotide sequence ID" value="NZ_VFOV01000001.1"/>
</dbReference>
<dbReference type="AlphaFoldDB" id="A0A543A680"/>
<dbReference type="SUPFAM" id="SSF81301">
    <property type="entry name" value="Nucleotidyltransferase"/>
    <property type="match status" value="1"/>
</dbReference>
<dbReference type="Pfam" id="PF01909">
    <property type="entry name" value="NTP_transf_2"/>
    <property type="match status" value="1"/>
</dbReference>
<comment type="caution">
    <text evidence="2">The sequence shown here is derived from an EMBL/GenBank/DDBJ whole genome shotgun (WGS) entry which is preliminary data.</text>
</comment>
<dbReference type="OrthoDB" id="5143979at2"/>